<evidence type="ECO:0000313" key="2">
    <source>
        <dbReference type="EMBL" id="OCL14484.1"/>
    </source>
</evidence>
<feature type="region of interest" description="Disordered" evidence="1">
    <location>
        <begin position="60"/>
        <end position="99"/>
    </location>
</feature>
<gene>
    <name evidence="2" type="ORF">AOQ84DRAFT_29330</name>
</gene>
<feature type="compositionally biased region" description="Basic and acidic residues" evidence="1">
    <location>
        <begin position="79"/>
        <end position="90"/>
    </location>
</feature>
<proteinExistence type="predicted"/>
<name>A0A8E2FCI2_9PEZI</name>
<dbReference type="AlphaFoldDB" id="A0A8E2FCI2"/>
<protein>
    <submittedName>
        <fullName evidence="2">Uncharacterized protein</fullName>
    </submittedName>
</protein>
<organism evidence="2 3">
    <name type="scientific">Glonium stellatum</name>
    <dbReference type="NCBI Taxonomy" id="574774"/>
    <lineage>
        <taxon>Eukaryota</taxon>
        <taxon>Fungi</taxon>
        <taxon>Dikarya</taxon>
        <taxon>Ascomycota</taxon>
        <taxon>Pezizomycotina</taxon>
        <taxon>Dothideomycetes</taxon>
        <taxon>Pleosporomycetidae</taxon>
        <taxon>Gloniales</taxon>
        <taxon>Gloniaceae</taxon>
        <taxon>Glonium</taxon>
    </lineage>
</organism>
<dbReference type="EMBL" id="KV748568">
    <property type="protein sequence ID" value="OCL14484.1"/>
    <property type="molecule type" value="Genomic_DNA"/>
</dbReference>
<accession>A0A8E2FCI2</accession>
<reference evidence="2 3" key="1">
    <citation type="journal article" date="2016" name="Nat. Commun.">
        <title>Ectomycorrhizal ecology is imprinted in the genome of the dominant symbiotic fungus Cenococcum geophilum.</title>
        <authorList>
            <consortium name="DOE Joint Genome Institute"/>
            <person name="Peter M."/>
            <person name="Kohler A."/>
            <person name="Ohm R.A."/>
            <person name="Kuo A."/>
            <person name="Krutzmann J."/>
            <person name="Morin E."/>
            <person name="Arend M."/>
            <person name="Barry K.W."/>
            <person name="Binder M."/>
            <person name="Choi C."/>
            <person name="Clum A."/>
            <person name="Copeland A."/>
            <person name="Grisel N."/>
            <person name="Haridas S."/>
            <person name="Kipfer T."/>
            <person name="LaButti K."/>
            <person name="Lindquist E."/>
            <person name="Lipzen A."/>
            <person name="Maire R."/>
            <person name="Meier B."/>
            <person name="Mihaltcheva S."/>
            <person name="Molinier V."/>
            <person name="Murat C."/>
            <person name="Poggeler S."/>
            <person name="Quandt C.A."/>
            <person name="Sperisen C."/>
            <person name="Tritt A."/>
            <person name="Tisserant E."/>
            <person name="Crous P.W."/>
            <person name="Henrissat B."/>
            <person name="Nehls U."/>
            <person name="Egli S."/>
            <person name="Spatafora J.W."/>
            <person name="Grigoriev I.V."/>
            <person name="Martin F.M."/>
        </authorList>
    </citation>
    <scope>NUCLEOTIDE SEQUENCE [LARGE SCALE GENOMIC DNA]</scope>
    <source>
        <strain evidence="2 3">CBS 207.34</strain>
    </source>
</reference>
<dbReference type="Proteomes" id="UP000250140">
    <property type="component" value="Unassembled WGS sequence"/>
</dbReference>
<evidence type="ECO:0000256" key="1">
    <source>
        <dbReference type="SAM" id="MobiDB-lite"/>
    </source>
</evidence>
<evidence type="ECO:0000313" key="3">
    <source>
        <dbReference type="Proteomes" id="UP000250140"/>
    </source>
</evidence>
<sequence>MTAPPVLGSEGMVWAGPRGLVRAPCSAGQGSCARQKGSKECGGLGLDGLGWHGTGWLAQREAGRRASNEAAAARTPLPSRDRLTRPDQKNRIAWPSRPPTSDICGRLDKSRFHFYRCPTARGRQEEAGYEDIQKHKGNKPVKERMKFLCGPGIKIVTEWVDFVGYHRPGQAWTCPEAKTYKGDYRKAVTQKGSGHG</sequence>
<keyword evidence="3" id="KW-1185">Reference proteome</keyword>